<dbReference type="OrthoDB" id="3237043at2"/>
<dbReference type="GO" id="GO:0016491">
    <property type="term" value="F:oxidoreductase activity"/>
    <property type="evidence" value="ECO:0007669"/>
    <property type="project" value="UniProtKB-KW"/>
</dbReference>
<dbReference type="SUPFAM" id="SSF51735">
    <property type="entry name" value="NAD(P)-binding Rossmann-fold domains"/>
    <property type="match status" value="1"/>
</dbReference>
<protein>
    <submittedName>
        <fullName evidence="3">Short-chain dehydrogenase</fullName>
    </submittedName>
</protein>
<organism evidence="3 4">
    <name type="scientific">Actinokineospora bangkokensis</name>
    <dbReference type="NCBI Taxonomy" id="1193682"/>
    <lineage>
        <taxon>Bacteria</taxon>
        <taxon>Bacillati</taxon>
        <taxon>Actinomycetota</taxon>
        <taxon>Actinomycetes</taxon>
        <taxon>Pseudonocardiales</taxon>
        <taxon>Pseudonocardiaceae</taxon>
        <taxon>Actinokineospora</taxon>
    </lineage>
</organism>
<dbReference type="Proteomes" id="UP000186040">
    <property type="component" value="Unassembled WGS sequence"/>
</dbReference>
<reference evidence="3 4" key="1">
    <citation type="submission" date="2016-10" db="EMBL/GenBank/DDBJ databases">
        <title>The Draft Genome Sequence of Actinokineospora bangkokensis 44EHWT reveals the biosynthetic pathway of antifungal compounds Thailandins with unusual extender unit butylmalonyl-CoA.</title>
        <authorList>
            <person name="Greule A."/>
            <person name="Intra B."/>
            <person name="Flemming S."/>
            <person name="Rommel M.G."/>
            <person name="Panbangred W."/>
            <person name="Bechthold A."/>
        </authorList>
    </citation>
    <scope>NUCLEOTIDE SEQUENCE [LARGE SCALE GENOMIC DNA]</scope>
    <source>
        <strain evidence="3 4">44EHW</strain>
    </source>
</reference>
<sequence>MSWMRRVRSSHAPSELLRREPRLHLVVLARGEPGKGLRGPRVTLVEADLASRASTASAVDAIRTFVAGGELPPLAGFAGNAGVSLDDALHTTADGHETTFAVNVLANHLLIAGLVPLMRAPARVLVTVSDTHFGDFRHSGGTMPPPRWAAPAVLARPGAFPDPGSATAGRTAYTTSKLAAIHLVHEWARRLPPGTTIASYNPGLVPRTGLSRDAGAVGRFMMRWLSAPLALTPLADTPAAAGRKLADAVLGRVVAPSGAYVDRTRVVPSSAESYDPERERDLWDHLEHLRTSADA</sequence>
<evidence type="ECO:0000256" key="2">
    <source>
        <dbReference type="ARBA" id="ARBA00023002"/>
    </source>
</evidence>
<name>A0A1Q9LL73_9PSEU</name>
<dbReference type="PANTHER" id="PTHR24320:SF148">
    <property type="entry name" value="NAD(P)-BINDING ROSSMANN-FOLD SUPERFAMILY PROTEIN"/>
    <property type="match status" value="1"/>
</dbReference>
<dbReference type="PANTHER" id="PTHR24320">
    <property type="entry name" value="RETINOL DEHYDROGENASE"/>
    <property type="match status" value="1"/>
</dbReference>
<evidence type="ECO:0000313" key="4">
    <source>
        <dbReference type="Proteomes" id="UP000186040"/>
    </source>
</evidence>
<evidence type="ECO:0000313" key="3">
    <source>
        <dbReference type="EMBL" id="OLR92755.1"/>
    </source>
</evidence>
<dbReference type="EMBL" id="MKQR01000016">
    <property type="protein sequence ID" value="OLR92755.1"/>
    <property type="molecule type" value="Genomic_DNA"/>
</dbReference>
<keyword evidence="2" id="KW-0560">Oxidoreductase</keyword>
<evidence type="ECO:0000256" key="1">
    <source>
        <dbReference type="ARBA" id="ARBA00006484"/>
    </source>
</evidence>
<dbReference type="AlphaFoldDB" id="A0A1Q9LL73"/>
<dbReference type="Gene3D" id="3.40.50.720">
    <property type="entry name" value="NAD(P)-binding Rossmann-like Domain"/>
    <property type="match status" value="1"/>
</dbReference>
<keyword evidence="4" id="KW-1185">Reference proteome</keyword>
<dbReference type="STRING" id="1193682.BJP25_21490"/>
<comment type="similarity">
    <text evidence="1">Belongs to the short-chain dehydrogenases/reductases (SDR) family.</text>
</comment>
<dbReference type="InterPro" id="IPR036291">
    <property type="entry name" value="NAD(P)-bd_dom_sf"/>
</dbReference>
<comment type="caution">
    <text evidence="3">The sequence shown here is derived from an EMBL/GenBank/DDBJ whole genome shotgun (WGS) entry which is preliminary data.</text>
</comment>
<accession>A0A1Q9LL73</accession>
<proteinExistence type="inferred from homology"/>
<gene>
    <name evidence="3" type="ORF">BJP25_21490</name>
</gene>